<proteinExistence type="predicted"/>
<dbReference type="PANTHER" id="PTHR47718">
    <property type="entry name" value="OS01G0519700 PROTEIN"/>
    <property type="match status" value="1"/>
</dbReference>
<reference evidence="2" key="3">
    <citation type="submission" date="2022-06" db="UniProtKB">
        <authorList>
            <consortium name="EnsemblPlants"/>
        </authorList>
    </citation>
    <scope>IDENTIFICATION</scope>
</reference>
<dbReference type="PANTHER" id="PTHR47718:SF5">
    <property type="entry name" value="PROTEIN FAR1-RELATED SEQUENCE 8-LIKE"/>
    <property type="match status" value="1"/>
</dbReference>
<sequence>MSDEEKCLIRVLKHTNLETRRIVAVLAYIRGGMAHLPYTKKHVTNYAATINRDIANSDMMEVVQMFNKKQTENPGVCYSFELDGENKVRSLFWTDMRSRMMCDICGDCISFDTTFLTNKYNLPFAPFVGVSPHGNTYLFACAFIINETKDMFAWLFEQFLMAMGGKHPISIITDQDKAMQGAIEQLFPNATHRSCLFHIKKKAEEKVGPCFQANEGLYEDFQDIVDNSLTVEEFETDWQEMIEKYQVHHIKYFSDMWENRKKFIPVYFKDKFFPFIQTTARSEGTNALFKKGVGAKFSATSFLREYDRILDVVHDREEECDHVSRNKKVARKSFWSKYSIERQAHEMYNLGIFKKFQFKMADTTRLHVFEQEKDKYYIVAQAENYPLKELRKRLYLLQVGLKEEEYSCICCTF</sequence>
<dbReference type="EnsemblPlants" id="TuG1812G0300004699.01.T01">
    <property type="protein sequence ID" value="TuG1812G0300004699.01.T01.cds462565"/>
    <property type="gene ID" value="TuG1812G0300004699.01"/>
</dbReference>
<name>A0A8R7PY66_TRIUA</name>
<dbReference type="AlphaFoldDB" id="A0A8R7PY66"/>
<keyword evidence="3" id="KW-1185">Reference proteome</keyword>
<evidence type="ECO:0000313" key="2">
    <source>
        <dbReference type="EnsemblPlants" id="TuG1812G0300004699.01.T01.cds462565"/>
    </source>
</evidence>
<evidence type="ECO:0000259" key="1">
    <source>
        <dbReference type="Pfam" id="PF10551"/>
    </source>
</evidence>
<reference evidence="3" key="1">
    <citation type="journal article" date="2013" name="Nature">
        <title>Draft genome of the wheat A-genome progenitor Triticum urartu.</title>
        <authorList>
            <person name="Ling H.Q."/>
            <person name="Zhao S."/>
            <person name="Liu D."/>
            <person name="Wang J."/>
            <person name="Sun H."/>
            <person name="Zhang C."/>
            <person name="Fan H."/>
            <person name="Li D."/>
            <person name="Dong L."/>
            <person name="Tao Y."/>
            <person name="Gao C."/>
            <person name="Wu H."/>
            <person name="Li Y."/>
            <person name="Cui Y."/>
            <person name="Guo X."/>
            <person name="Zheng S."/>
            <person name="Wang B."/>
            <person name="Yu K."/>
            <person name="Liang Q."/>
            <person name="Yang W."/>
            <person name="Lou X."/>
            <person name="Chen J."/>
            <person name="Feng M."/>
            <person name="Jian J."/>
            <person name="Zhang X."/>
            <person name="Luo G."/>
            <person name="Jiang Y."/>
            <person name="Liu J."/>
            <person name="Wang Z."/>
            <person name="Sha Y."/>
            <person name="Zhang B."/>
            <person name="Wu H."/>
            <person name="Tang D."/>
            <person name="Shen Q."/>
            <person name="Xue P."/>
            <person name="Zou S."/>
            <person name="Wang X."/>
            <person name="Liu X."/>
            <person name="Wang F."/>
            <person name="Yang Y."/>
            <person name="An X."/>
            <person name="Dong Z."/>
            <person name="Zhang K."/>
            <person name="Zhang X."/>
            <person name="Luo M.C."/>
            <person name="Dvorak J."/>
            <person name="Tong Y."/>
            <person name="Wang J."/>
            <person name="Yang H."/>
            <person name="Li Z."/>
            <person name="Wang D."/>
            <person name="Zhang A."/>
            <person name="Wang J."/>
        </authorList>
    </citation>
    <scope>NUCLEOTIDE SEQUENCE</scope>
    <source>
        <strain evidence="3">cv. G1812</strain>
    </source>
</reference>
<evidence type="ECO:0000313" key="3">
    <source>
        <dbReference type="Proteomes" id="UP000015106"/>
    </source>
</evidence>
<dbReference type="Proteomes" id="UP000015106">
    <property type="component" value="Chromosome 3"/>
</dbReference>
<accession>A0A8R7PY66</accession>
<reference evidence="2" key="2">
    <citation type="submission" date="2018-03" db="EMBL/GenBank/DDBJ databases">
        <title>The Triticum urartu genome reveals the dynamic nature of wheat genome evolution.</title>
        <authorList>
            <person name="Ling H."/>
            <person name="Ma B."/>
            <person name="Shi X."/>
            <person name="Liu H."/>
            <person name="Dong L."/>
            <person name="Sun H."/>
            <person name="Cao Y."/>
            <person name="Gao Q."/>
            <person name="Zheng S."/>
            <person name="Li Y."/>
            <person name="Yu Y."/>
            <person name="Du H."/>
            <person name="Qi M."/>
            <person name="Li Y."/>
            <person name="Yu H."/>
            <person name="Cui Y."/>
            <person name="Wang N."/>
            <person name="Chen C."/>
            <person name="Wu H."/>
            <person name="Zhao Y."/>
            <person name="Zhang J."/>
            <person name="Li Y."/>
            <person name="Zhou W."/>
            <person name="Zhang B."/>
            <person name="Hu W."/>
            <person name="Eijk M."/>
            <person name="Tang J."/>
            <person name="Witsenboer H."/>
            <person name="Zhao S."/>
            <person name="Li Z."/>
            <person name="Zhang A."/>
            <person name="Wang D."/>
            <person name="Liang C."/>
        </authorList>
    </citation>
    <scope>NUCLEOTIDE SEQUENCE [LARGE SCALE GENOMIC DNA]</scope>
    <source>
        <strain evidence="2">cv. G1812</strain>
    </source>
</reference>
<protein>
    <recommendedName>
        <fullName evidence="1">MULE transposase domain-containing protein</fullName>
    </recommendedName>
</protein>
<dbReference type="Gramene" id="TuG1812G0300004699.01.T01">
    <property type="protein sequence ID" value="TuG1812G0300004699.01.T01.cds462565"/>
    <property type="gene ID" value="TuG1812G0300004699.01"/>
</dbReference>
<organism evidence="2 3">
    <name type="scientific">Triticum urartu</name>
    <name type="common">Red wild einkorn</name>
    <name type="synonym">Crithodium urartu</name>
    <dbReference type="NCBI Taxonomy" id="4572"/>
    <lineage>
        <taxon>Eukaryota</taxon>
        <taxon>Viridiplantae</taxon>
        <taxon>Streptophyta</taxon>
        <taxon>Embryophyta</taxon>
        <taxon>Tracheophyta</taxon>
        <taxon>Spermatophyta</taxon>
        <taxon>Magnoliopsida</taxon>
        <taxon>Liliopsida</taxon>
        <taxon>Poales</taxon>
        <taxon>Poaceae</taxon>
        <taxon>BOP clade</taxon>
        <taxon>Pooideae</taxon>
        <taxon>Triticodae</taxon>
        <taxon>Triticeae</taxon>
        <taxon>Triticinae</taxon>
        <taxon>Triticum</taxon>
    </lineage>
</organism>
<feature type="domain" description="MULE transposase" evidence="1">
    <location>
        <begin position="109"/>
        <end position="202"/>
    </location>
</feature>
<dbReference type="InterPro" id="IPR018289">
    <property type="entry name" value="MULE_transposase_dom"/>
</dbReference>
<dbReference type="Pfam" id="PF10551">
    <property type="entry name" value="MULE"/>
    <property type="match status" value="1"/>
</dbReference>